<keyword evidence="1" id="KW-1133">Transmembrane helix</keyword>
<dbReference type="EMBL" id="LAZR01000743">
    <property type="protein sequence ID" value="KKN58981.1"/>
    <property type="molecule type" value="Genomic_DNA"/>
</dbReference>
<proteinExistence type="predicted"/>
<name>A0A0F9UCK0_9ZZZZ</name>
<evidence type="ECO:0000313" key="2">
    <source>
        <dbReference type="EMBL" id="KKN58981.1"/>
    </source>
</evidence>
<organism evidence="2">
    <name type="scientific">marine sediment metagenome</name>
    <dbReference type="NCBI Taxonomy" id="412755"/>
    <lineage>
        <taxon>unclassified sequences</taxon>
        <taxon>metagenomes</taxon>
        <taxon>ecological metagenomes</taxon>
    </lineage>
</organism>
<keyword evidence="1" id="KW-0812">Transmembrane</keyword>
<protein>
    <submittedName>
        <fullName evidence="2">Uncharacterized protein</fullName>
    </submittedName>
</protein>
<gene>
    <name evidence="2" type="ORF">LCGC14_0546560</name>
</gene>
<sequence length="64" mass="7770">MEKMGSKIINILKYILFIIKLILWVLIVILSFGFALMFIPEDKQEWYESDDNLMKEWEESEKKK</sequence>
<dbReference type="AlphaFoldDB" id="A0A0F9UCK0"/>
<evidence type="ECO:0000256" key="1">
    <source>
        <dbReference type="SAM" id="Phobius"/>
    </source>
</evidence>
<keyword evidence="1" id="KW-0472">Membrane</keyword>
<accession>A0A0F9UCK0</accession>
<reference evidence="2" key="1">
    <citation type="journal article" date="2015" name="Nature">
        <title>Complex archaea that bridge the gap between prokaryotes and eukaryotes.</title>
        <authorList>
            <person name="Spang A."/>
            <person name="Saw J.H."/>
            <person name="Jorgensen S.L."/>
            <person name="Zaremba-Niedzwiedzka K."/>
            <person name="Martijn J."/>
            <person name="Lind A.E."/>
            <person name="van Eijk R."/>
            <person name="Schleper C."/>
            <person name="Guy L."/>
            <person name="Ettema T.J."/>
        </authorList>
    </citation>
    <scope>NUCLEOTIDE SEQUENCE</scope>
</reference>
<comment type="caution">
    <text evidence="2">The sequence shown here is derived from an EMBL/GenBank/DDBJ whole genome shotgun (WGS) entry which is preliminary data.</text>
</comment>
<feature type="transmembrane region" description="Helical" evidence="1">
    <location>
        <begin position="12"/>
        <end position="39"/>
    </location>
</feature>